<accession>A0A4D6H9E6</accession>
<dbReference type="InterPro" id="IPR013783">
    <property type="entry name" value="Ig-like_fold"/>
</dbReference>
<dbReference type="CDD" id="cd00146">
    <property type="entry name" value="PKD"/>
    <property type="match status" value="1"/>
</dbReference>
<dbReference type="SUPFAM" id="SSF51445">
    <property type="entry name" value="(Trans)glycosidases"/>
    <property type="match status" value="1"/>
</dbReference>
<feature type="domain" description="PKD/Chitinase" evidence="2">
    <location>
        <begin position="1380"/>
        <end position="1470"/>
    </location>
</feature>
<dbReference type="SMART" id="SM00642">
    <property type="entry name" value="Aamy"/>
    <property type="match status" value="1"/>
</dbReference>
<dbReference type="CDD" id="cd11313">
    <property type="entry name" value="AmyAc_arch_bac_AmyA"/>
    <property type="match status" value="1"/>
</dbReference>
<dbReference type="Gene3D" id="3.20.20.80">
    <property type="entry name" value="Glycosidases"/>
    <property type="match status" value="1"/>
</dbReference>
<gene>
    <name evidence="4" type="ORF">DV733_03790</name>
</gene>
<feature type="region of interest" description="Disordered" evidence="1">
    <location>
        <begin position="1564"/>
        <end position="1590"/>
    </location>
</feature>
<dbReference type="Pfam" id="PF00128">
    <property type="entry name" value="Alpha-amylase"/>
    <property type="match status" value="1"/>
</dbReference>
<proteinExistence type="predicted"/>
<dbReference type="InterPro" id="IPR006047">
    <property type="entry name" value="GH13_cat_dom"/>
</dbReference>
<dbReference type="SUPFAM" id="SSF49299">
    <property type="entry name" value="PKD domain"/>
    <property type="match status" value="1"/>
</dbReference>
<dbReference type="SMART" id="SM00089">
    <property type="entry name" value="PKD"/>
    <property type="match status" value="2"/>
</dbReference>
<dbReference type="GO" id="GO:0016798">
    <property type="term" value="F:hydrolase activity, acting on glycosyl bonds"/>
    <property type="evidence" value="ECO:0007669"/>
    <property type="project" value="UniProtKB-KW"/>
</dbReference>
<dbReference type="Pfam" id="PF09985">
    <property type="entry name" value="Glucodextran_C"/>
    <property type="match status" value="3"/>
</dbReference>
<name>A0A4D6H9E6_9EURY</name>
<dbReference type="Gene3D" id="2.60.40.10">
    <property type="entry name" value="Immunoglobulins"/>
    <property type="match status" value="2"/>
</dbReference>
<dbReference type="KEGG" id="hsn:DV733_03790"/>
<dbReference type="CDD" id="cd09626">
    <property type="entry name" value="DOMON_glucodextranase_like"/>
    <property type="match status" value="2"/>
</dbReference>
<dbReference type="Proteomes" id="UP000296706">
    <property type="component" value="Chromosome"/>
</dbReference>
<dbReference type="SUPFAM" id="SSF49344">
    <property type="entry name" value="CBD9-like"/>
    <property type="match status" value="3"/>
</dbReference>
<feature type="compositionally biased region" description="Gly residues" evidence="1">
    <location>
        <begin position="1579"/>
        <end position="1590"/>
    </location>
</feature>
<feature type="region of interest" description="Disordered" evidence="1">
    <location>
        <begin position="868"/>
        <end position="887"/>
    </location>
</feature>
<dbReference type="GO" id="GO:0005975">
    <property type="term" value="P:carbohydrate metabolic process"/>
    <property type="evidence" value="ECO:0007669"/>
    <property type="project" value="InterPro"/>
</dbReference>
<keyword evidence="5" id="KW-1185">Reference proteome</keyword>
<evidence type="ECO:0000259" key="3">
    <source>
        <dbReference type="SMART" id="SM00642"/>
    </source>
</evidence>
<dbReference type="PANTHER" id="PTHR10357">
    <property type="entry name" value="ALPHA-AMYLASE FAMILY MEMBER"/>
    <property type="match status" value="1"/>
</dbReference>
<evidence type="ECO:0000313" key="5">
    <source>
        <dbReference type="Proteomes" id="UP000296706"/>
    </source>
</evidence>
<feature type="region of interest" description="Disordered" evidence="1">
    <location>
        <begin position="27"/>
        <end position="83"/>
    </location>
</feature>
<sequence>MKRRQYLGGMATLGTFSAMSTVTEGAQSLATTRSVGDSHHPGPPRVMHAGERLVDPLTPDYKGDGAPDGRSALAPRIPDPERDPANYGADAFTWRVVDTPADSDVSQFHSRDEEYDYGTNTVEFDPDVPGTYTLELDAPDGTHRLTVRVFPDPADGAAGPPRVDPVATLEDGEFVLEANASPAPESDTAPEALDVEFLVDDRDGVSESDLTIEGATARVPESAIDGTARVHVVAADDQPGILGTVELDADAGEATRPDTPPEWIHDSVMYLIFARSFGSEAGEVDFQYLQDRVDYLADLGVDIVWLTPIVEATSHQEDNPPGGPHGYDTTNYFQTTDALGSVEAYEAFIDACHAQDIKVCFDLVINHTDAQHPFFADADANGESSKYYEWYERLADGTPNNYFGWTDLMNINYQDVAMREHVLSVVDYWADIVDGFRCDIAYGVTHDFWKEVRQLVRAKDSDVFLLDEAIPYGPRFSEGEFDMHFDEVLTERVRSIGKGGVDAEELLDAVSERKNRGVPDHSVFLQYVENHDMTRYLDEAPKPAERAAAGATFTLPGMPMLYYGQERAITEYSEPRIEERGHFRSFMNWEEYDAEHLAFYKDLVTARKDVPALRDGSELVGAYYESDSEQVVAYGRDAGAQKVVVVLNFADGTEEVALRGPVSTTDLVSGADVGVDSDDGRTHVAVDSVAVLETPSLSGLGSHVAGIDDETGDDHGPGSYTYASAYPEGAFDLTGVDLYESETSYQLRFTVDGPVRLDDGLAGQHFQIYVRDPTDPDGWEQAREGLDALLTENYQYRIVGNEGDGVRVETADGELLAGGSLFASPSTNSIRLDIPNHAIPGGLSDKELAPLVLGYDPDAPGKVARVGESAGDRQFGGGGENSPQVIDLATPDDRSQSEALDPGDDLAEIPYVVLADPFDGELVEQWDDATGDDHGPGSYTYPTDEELTQGELDVEAFDIREDGDRYRFTYHFADDISNPWTGQHGFSFHHLQVYLDNPAAEAPTATEGRAGTNVAFESPYTHRIRVEGYEGESVVEDGAGEVVTEDVSVGAYQALNAITVTVPREALGGEIDSASVAPLVFGFDPEAPGRVMQVAPEATETSFGGGSTGEDPAVVDMVTPEGVSQSDVLADGQSIPYLSLAGFSGTLVHAWDDPSGDDHGPGSYTYPTSEQVPEGTYDIRSVELYEVNDRYRFVYYLNSELTNPWAGADGFSLYDLQVYIRDPAAGSGVASSTEAREGVNAKFTQPYHYRIAVNGYSRRVVESADGSAITQDVAAQGHSDLQAIAFDVPADAFEGDLSEMRFAPLCLAHDNYGTGKLRAVNAEAGEWRFGGGRSDSMNPNVIDMITPEDVPQSEALAFSAESQARLPFVPEAQTNPGKPVALAEAPGTAFATTEVTLSATGSSDPQDQDLDFEWAQTGGPSVELSNATAAQPTFTAPEVEESTDFTFELTATDPDGNSATSSTTVTVEPQSANAAPVVQTNGAQTVSPGDPVLLDGAASNDPNGGTLSFQWEQTGGPSVDLSNAETSGAAFTAPDVDGETTLTFELTVADGQGKTVTDTVAITVRGSGDGGTETDDGGDTGSGFGPGFGAASGALGTAGGLAYGARSLLDDAGGSEDS</sequence>
<evidence type="ECO:0000256" key="1">
    <source>
        <dbReference type="SAM" id="MobiDB-lite"/>
    </source>
</evidence>
<organism evidence="4 5">
    <name type="scientific">Halapricum salinum</name>
    <dbReference type="NCBI Taxonomy" id="1457250"/>
    <lineage>
        <taxon>Archaea</taxon>
        <taxon>Methanobacteriati</taxon>
        <taxon>Methanobacteriota</taxon>
        <taxon>Stenosarchaea group</taxon>
        <taxon>Halobacteria</taxon>
        <taxon>Halobacteriales</taxon>
        <taxon>Haloarculaceae</taxon>
        <taxon>Halapricum</taxon>
    </lineage>
</organism>
<evidence type="ECO:0000259" key="2">
    <source>
        <dbReference type="SMART" id="SM00089"/>
    </source>
</evidence>
<evidence type="ECO:0000313" key="4">
    <source>
        <dbReference type="EMBL" id="QCC50410.1"/>
    </source>
</evidence>
<dbReference type="InterPro" id="IPR035986">
    <property type="entry name" value="PKD_dom_sf"/>
</dbReference>
<dbReference type="Gene3D" id="2.60.40.1190">
    <property type="match status" value="3"/>
</dbReference>
<reference evidence="4 5" key="1">
    <citation type="journal article" date="2019" name="Nat. Commun.">
        <title>A new type of DNA phosphorothioation-based antiviral system in archaea.</title>
        <authorList>
            <person name="Xiong L."/>
            <person name="Liu S."/>
            <person name="Chen S."/>
            <person name="Xiao Y."/>
            <person name="Zhu B."/>
            <person name="Gao Y."/>
            <person name="Zhang Y."/>
            <person name="Chen B."/>
            <person name="Luo J."/>
            <person name="Deng Z."/>
            <person name="Chen X."/>
            <person name="Wang L."/>
            <person name="Chen S."/>
        </authorList>
    </citation>
    <scope>NUCLEOTIDE SEQUENCE [LARGE SCALE GENOMIC DNA]</scope>
    <source>
        <strain evidence="4 5">CBA1105</strain>
    </source>
</reference>
<feature type="domain" description="PKD/Chitinase" evidence="2">
    <location>
        <begin position="1477"/>
        <end position="1567"/>
    </location>
</feature>
<dbReference type="Pfam" id="PF22352">
    <property type="entry name" value="K319L-like_PKD"/>
    <property type="match status" value="2"/>
</dbReference>
<evidence type="ECO:0008006" key="6">
    <source>
        <dbReference type="Google" id="ProtNLM"/>
    </source>
</evidence>
<dbReference type="InterPro" id="IPR022409">
    <property type="entry name" value="PKD/Chitinase_dom"/>
</dbReference>
<dbReference type="EMBL" id="CP031310">
    <property type="protein sequence ID" value="QCC50410.1"/>
    <property type="molecule type" value="Genomic_DNA"/>
</dbReference>
<feature type="domain" description="Glycosyl hydrolase family 13 catalytic" evidence="3">
    <location>
        <begin position="271"/>
        <end position="607"/>
    </location>
</feature>
<dbReference type="InterPro" id="IPR019248">
    <property type="entry name" value="Glucodextran_C"/>
</dbReference>
<dbReference type="InterPro" id="IPR017853">
    <property type="entry name" value="GH"/>
</dbReference>
<dbReference type="STRING" id="1457250.GCA_000755225_03057"/>
<protein>
    <recommendedName>
        <fullName evidence="6">Glycosyl hydrolase family 13 catalytic domain-containing protein</fullName>
    </recommendedName>
</protein>